<feature type="region of interest" description="Disordered" evidence="1">
    <location>
        <begin position="234"/>
        <end position="256"/>
    </location>
</feature>
<reference evidence="2" key="1">
    <citation type="journal article" date="2020" name="bioRxiv">
        <title>Comparative genomics of Chlamydomonas.</title>
        <authorList>
            <person name="Craig R.J."/>
            <person name="Hasan A.R."/>
            <person name="Ness R.W."/>
            <person name="Keightley P.D."/>
        </authorList>
    </citation>
    <scope>NUCLEOTIDE SEQUENCE</scope>
    <source>
        <strain evidence="2">CCAP 11/70</strain>
    </source>
</reference>
<evidence type="ECO:0000313" key="3">
    <source>
        <dbReference type="Proteomes" id="UP000612055"/>
    </source>
</evidence>
<comment type="caution">
    <text evidence="2">The sequence shown here is derived from an EMBL/GenBank/DDBJ whole genome shotgun (WGS) entry which is preliminary data.</text>
</comment>
<keyword evidence="3" id="KW-1185">Reference proteome</keyword>
<feature type="compositionally biased region" description="Gly residues" evidence="1">
    <location>
        <begin position="502"/>
        <end position="511"/>
    </location>
</feature>
<dbReference type="OrthoDB" id="538944at2759"/>
<dbReference type="AlphaFoldDB" id="A0A836C583"/>
<gene>
    <name evidence="2" type="ORF">HYH03_000788</name>
</gene>
<feature type="compositionally biased region" description="Gly residues" evidence="1">
    <location>
        <begin position="47"/>
        <end position="69"/>
    </location>
</feature>
<feature type="compositionally biased region" description="Basic and acidic residues" evidence="1">
    <location>
        <begin position="81"/>
        <end position="96"/>
    </location>
</feature>
<feature type="compositionally biased region" description="Pro residues" evidence="1">
    <location>
        <begin position="245"/>
        <end position="256"/>
    </location>
</feature>
<sequence length="912" mass="94397">MVSTRSTSKGRKGGGGAASHSKARTQGPAPEQERQQEEDQAQPAGKAGEGTGGVDPGAGGAGESGGGAGQRNPPRQLTPIKEGREGATSGKPDRSPRLPPQQRPRDSPGQRGNPSVQVVSPGPQHQPKRAKLHIFAGVSPGREAAVAAAQAGQAGQAPQAAQTAQRTMAAFAALAALSPEVLTALLAAAQAAQGGQPAQAAAQQALVQPAEPVQRPQAARALGNTFAGAAQEAPAWRGSGTPGLAPAPPLRPPGAPPDAGVYGGCWVAEQAGKVLPCDAITPEMVVPGKRAPFETEPPPGPGLCCGRGATAPVLVDHAAGLYRSRAEQSLALTAAHFSVLGLDVSGLQSAVLAVVDSQFNSLRNRAAGVGVTLAILAGQLANLLASTEPLNTALRWLDGEAKRLDRADGGATGVAIIRSCRNFYLTDSALHNTPYTAEQWKRAHGPMLGGLLRLQESSEKAAKHLAAPAAAEDLKRHLRAGRPQAASDGARGGSAAYNAAAAGGGGGGGRRAGAQPPRPAPSAAGGYAPAGQHSKDEVLSALNAALAREQREPESMDGMFRLARGLDPKICVNHAVLGRCTGCSYPHLSRSAVLAALLAAAKAAPSTSAPRMPDPLPLDPAEEQRLEAAWADLQRWGSEQAVDDTPSTSFAASVAAEARSPAAFRPGLPRAARELYPNLFMEIPPLKYEAVTDMPGYLQQGDFMFTTDDKSGYWNFQLDPEMYRLAAGAGGEGGVVSAGDTREGEPSWVENASPPRPGPFTLDAWRAAPWTGRRSEEAQLLLLAEFTGRLEDAIGEAVKGRYWKQRGAVTLVEVSTRPYGGRRWSPWVQVAVATRYEAPAAVAAKGRPSGESWAEAVQGRAPLGPDSPWSPLEGWQATPLEQAVVAELWAFMQTVELSGPNSSWVPGLQGGV</sequence>
<dbReference type="EMBL" id="JAEHOE010000002">
    <property type="protein sequence ID" value="KAG2500966.1"/>
    <property type="molecule type" value="Genomic_DNA"/>
</dbReference>
<feature type="compositionally biased region" description="Low complexity" evidence="1">
    <location>
        <begin position="521"/>
        <end position="532"/>
    </location>
</feature>
<evidence type="ECO:0000256" key="1">
    <source>
        <dbReference type="SAM" id="MobiDB-lite"/>
    </source>
</evidence>
<feature type="region of interest" description="Disordered" evidence="1">
    <location>
        <begin position="1"/>
        <end position="128"/>
    </location>
</feature>
<dbReference type="Proteomes" id="UP000612055">
    <property type="component" value="Unassembled WGS sequence"/>
</dbReference>
<protein>
    <submittedName>
        <fullName evidence="2">Uncharacterized protein</fullName>
    </submittedName>
</protein>
<evidence type="ECO:0000313" key="2">
    <source>
        <dbReference type="EMBL" id="KAG2500966.1"/>
    </source>
</evidence>
<accession>A0A836C583</accession>
<proteinExistence type="predicted"/>
<feature type="compositionally biased region" description="Low complexity" evidence="1">
    <location>
        <begin position="18"/>
        <end position="30"/>
    </location>
</feature>
<name>A0A836C583_9CHLO</name>
<organism evidence="2 3">
    <name type="scientific">Edaphochlamys debaryana</name>
    <dbReference type="NCBI Taxonomy" id="47281"/>
    <lineage>
        <taxon>Eukaryota</taxon>
        <taxon>Viridiplantae</taxon>
        <taxon>Chlorophyta</taxon>
        <taxon>core chlorophytes</taxon>
        <taxon>Chlorophyceae</taxon>
        <taxon>CS clade</taxon>
        <taxon>Chlamydomonadales</taxon>
        <taxon>Chlamydomonadales incertae sedis</taxon>
        <taxon>Edaphochlamys</taxon>
    </lineage>
</organism>
<feature type="region of interest" description="Disordered" evidence="1">
    <location>
        <begin position="501"/>
        <end position="533"/>
    </location>
</feature>
<feature type="region of interest" description="Disordered" evidence="1">
    <location>
        <begin position="734"/>
        <end position="755"/>
    </location>
</feature>